<name>A0A9J6P140_9CLOT</name>
<evidence type="ECO:0008006" key="3">
    <source>
        <dbReference type="Google" id="ProtNLM"/>
    </source>
</evidence>
<dbReference type="EMBL" id="JAGSOJ010000002">
    <property type="protein sequence ID" value="MCM1990375.1"/>
    <property type="molecule type" value="Genomic_DNA"/>
</dbReference>
<dbReference type="Proteomes" id="UP001056429">
    <property type="component" value="Unassembled WGS sequence"/>
</dbReference>
<evidence type="ECO:0000313" key="2">
    <source>
        <dbReference type="Proteomes" id="UP001056429"/>
    </source>
</evidence>
<proteinExistence type="predicted"/>
<gene>
    <name evidence="1" type="ORF">KDK92_11570</name>
</gene>
<dbReference type="AlphaFoldDB" id="A0A9J6P140"/>
<reference evidence="1" key="2">
    <citation type="submission" date="2021-04" db="EMBL/GenBank/DDBJ databases">
        <authorList>
            <person name="Dong X."/>
        </authorList>
    </citation>
    <scope>NUCLEOTIDE SEQUENCE</scope>
    <source>
        <strain evidence="1">ZWT</strain>
    </source>
</reference>
<comment type="caution">
    <text evidence="1">The sequence shown here is derived from an EMBL/GenBank/DDBJ whole genome shotgun (WGS) entry which is preliminary data.</text>
</comment>
<protein>
    <recommendedName>
        <fullName evidence="3">Flagellar hook-length control protein FliK</fullName>
    </recommendedName>
</protein>
<dbReference type="RefSeq" id="WP_250859412.1">
    <property type="nucleotide sequence ID" value="NZ_JAGSOJ010000002.1"/>
</dbReference>
<evidence type="ECO:0000313" key="1">
    <source>
        <dbReference type="EMBL" id="MCM1990375.1"/>
    </source>
</evidence>
<organism evidence="1 2">
    <name type="scientific">Oceanirhabdus seepicola</name>
    <dbReference type="NCBI Taxonomy" id="2828781"/>
    <lineage>
        <taxon>Bacteria</taxon>
        <taxon>Bacillati</taxon>
        <taxon>Bacillota</taxon>
        <taxon>Clostridia</taxon>
        <taxon>Eubacteriales</taxon>
        <taxon>Clostridiaceae</taxon>
        <taxon>Oceanirhabdus</taxon>
    </lineage>
</organism>
<sequence length="577" mass="66715">MSDIRSISGLRQIDKKRMHKKISFSEGEVVRAKVKGTSEDKTVLLRTIDGWEFEAELDESIDSELLNKFAKFKVSGFKEGKLQLKLVEGFLESGSNKSSVDTIIEKLGLKKDEETMNLLKLMIKFKMPLTKENISSIKSLLQFQTKLNENENEKIQFTQKFIFNKGLQSDKSKSEMYSKLISGSLDKLKSIDTKSLIFILKNNITPSGKNIEVLENLSSNKENVFSSFKEMKEILVKEGLLDRNNVSGYNGNKISGNEQKEFIGMANKNTISNAVNKYSAGENKKIEFIEKMISDILQESSQDDLKRLKELKNEISFKEIESNIESDDGKVGKEKAVKESTNKEITKENINKEVNKEVTKEENKEVNKEVTKEENKEVTKENMNKEIIKDSKLITSDKVKKEINEVLKDSKEMLKMILSKDYKESNELTDKLQGFIDNNINKFKVFNSISNQYYYFDSPFKHNDEEYPFKFIIKDDRKKEKKIDSKNVKMIVSLKTKNIGTIDSLIKIRNNNLTINLKCDSKWKKVIEMTRSKLEDMFSESKFLINISVEEREEEINIINCNDFFEDDNFSVLNVRV</sequence>
<accession>A0A9J6P140</accession>
<keyword evidence="2" id="KW-1185">Reference proteome</keyword>
<reference evidence="1" key="1">
    <citation type="journal article" date="2021" name="mSystems">
        <title>Bacteria and Archaea Synergistically Convert Glycine Betaine to Biogenic Methane in the Formosa Cold Seep of the South China Sea.</title>
        <authorList>
            <person name="Li L."/>
            <person name="Zhang W."/>
            <person name="Zhang S."/>
            <person name="Song L."/>
            <person name="Sun Q."/>
            <person name="Zhang H."/>
            <person name="Xiang H."/>
            <person name="Dong X."/>
        </authorList>
    </citation>
    <scope>NUCLEOTIDE SEQUENCE</scope>
    <source>
        <strain evidence="1">ZWT</strain>
    </source>
</reference>